<evidence type="ECO:0000313" key="2">
    <source>
        <dbReference type="Proteomes" id="UP000735302"/>
    </source>
</evidence>
<reference evidence="1 2" key="1">
    <citation type="journal article" date="2021" name="Elife">
        <title>Chloroplast acquisition without the gene transfer in kleptoplastic sea slugs, Plakobranchus ocellatus.</title>
        <authorList>
            <person name="Maeda T."/>
            <person name="Takahashi S."/>
            <person name="Yoshida T."/>
            <person name="Shimamura S."/>
            <person name="Takaki Y."/>
            <person name="Nagai Y."/>
            <person name="Toyoda A."/>
            <person name="Suzuki Y."/>
            <person name="Arimoto A."/>
            <person name="Ishii H."/>
            <person name="Satoh N."/>
            <person name="Nishiyama T."/>
            <person name="Hasebe M."/>
            <person name="Maruyama T."/>
            <person name="Minagawa J."/>
            <person name="Obokata J."/>
            <person name="Shigenobu S."/>
        </authorList>
    </citation>
    <scope>NUCLEOTIDE SEQUENCE [LARGE SCALE GENOMIC DNA]</scope>
</reference>
<organism evidence="1 2">
    <name type="scientific">Plakobranchus ocellatus</name>
    <dbReference type="NCBI Taxonomy" id="259542"/>
    <lineage>
        <taxon>Eukaryota</taxon>
        <taxon>Metazoa</taxon>
        <taxon>Spiralia</taxon>
        <taxon>Lophotrochozoa</taxon>
        <taxon>Mollusca</taxon>
        <taxon>Gastropoda</taxon>
        <taxon>Heterobranchia</taxon>
        <taxon>Euthyneura</taxon>
        <taxon>Panpulmonata</taxon>
        <taxon>Sacoglossa</taxon>
        <taxon>Placobranchoidea</taxon>
        <taxon>Plakobranchidae</taxon>
        <taxon>Plakobranchus</taxon>
    </lineage>
</organism>
<dbReference type="EMBL" id="BLXT01004673">
    <property type="protein sequence ID" value="GFO16585.1"/>
    <property type="molecule type" value="Genomic_DNA"/>
</dbReference>
<accession>A0AAV4B7L4</accession>
<gene>
    <name evidence="1" type="ORF">PoB_004309000</name>
</gene>
<comment type="caution">
    <text evidence="1">The sequence shown here is derived from an EMBL/GenBank/DDBJ whole genome shotgun (WGS) entry which is preliminary data.</text>
</comment>
<proteinExistence type="predicted"/>
<evidence type="ECO:0000313" key="1">
    <source>
        <dbReference type="EMBL" id="GFO16585.1"/>
    </source>
</evidence>
<dbReference type="AlphaFoldDB" id="A0AAV4B7L4"/>
<dbReference type="Proteomes" id="UP000735302">
    <property type="component" value="Unassembled WGS sequence"/>
</dbReference>
<protein>
    <submittedName>
        <fullName evidence="1">Uncharacterized protein</fullName>
    </submittedName>
</protein>
<sequence>MQTLCDELEEMENLRISRKNNSPYAFPVVVEDAVWNEQRHPCHGDASDRDEPSGGLCRDLLVHNPTEKDYMRILNELFSRLQQANFAMRPACSRGKDDSLPWSLVWRGSKRPLGCTMSQAKERARSFSSLVGYHKEFIPYSVAISALLYDLVHTGNRTR</sequence>
<name>A0AAV4B7L4_9GAST</name>
<keyword evidence="2" id="KW-1185">Reference proteome</keyword>